<accession>A0A212LAS8</accession>
<name>A0A212LAS8_9BACT</name>
<evidence type="ECO:0000313" key="3">
    <source>
        <dbReference type="EMBL" id="SCM74429.1"/>
    </source>
</evidence>
<protein>
    <submittedName>
        <fullName evidence="3">Uncharacterized protein</fullName>
    </submittedName>
</protein>
<gene>
    <name evidence="1" type="ORF">KL86DES1_21929</name>
    <name evidence="2" type="ORF">KL86DES1_21932</name>
    <name evidence="3" type="ORF">KL86DES1_21934</name>
</gene>
<dbReference type="EMBL" id="FMJC01000002">
    <property type="protein sequence ID" value="SCM74429.1"/>
    <property type="molecule type" value="Genomic_DNA"/>
</dbReference>
<dbReference type="EMBL" id="FMJC01000002">
    <property type="protein sequence ID" value="SCM74427.1"/>
    <property type="molecule type" value="Genomic_DNA"/>
</dbReference>
<proteinExistence type="predicted"/>
<evidence type="ECO:0000313" key="1">
    <source>
        <dbReference type="EMBL" id="SCM74423.1"/>
    </source>
</evidence>
<dbReference type="EMBL" id="FMJC01000002">
    <property type="protein sequence ID" value="SCM74423.1"/>
    <property type="molecule type" value="Genomic_DNA"/>
</dbReference>
<evidence type="ECO:0000313" key="2">
    <source>
        <dbReference type="EMBL" id="SCM74427.1"/>
    </source>
</evidence>
<organism evidence="3">
    <name type="scientific">uncultured Desulfovibrio sp</name>
    <dbReference type="NCBI Taxonomy" id="167968"/>
    <lineage>
        <taxon>Bacteria</taxon>
        <taxon>Pseudomonadati</taxon>
        <taxon>Thermodesulfobacteriota</taxon>
        <taxon>Desulfovibrionia</taxon>
        <taxon>Desulfovibrionales</taxon>
        <taxon>Desulfovibrionaceae</taxon>
        <taxon>Desulfovibrio</taxon>
        <taxon>environmental samples</taxon>
    </lineage>
</organism>
<dbReference type="AlphaFoldDB" id="A0A212LAS8"/>
<sequence length="69" mass="7233">MNVENARPPTYFAPNVSVLGGSNYSLRAGSAPFQCISSPARQSSVRSTDKANGVDTPFANTIVSVTEKA</sequence>
<reference evidence="3" key="1">
    <citation type="submission" date="2016-08" db="EMBL/GenBank/DDBJ databases">
        <authorList>
            <person name="Seilhamer J.J."/>
        </authorList>
    </citation>
    <scope>NUCLEOTIDE SEQUENCE</scope>
    <source>
        <strain evidence="3">86-1</strain>
    </source>
</reference>